<protein>
    <submittedName>
        <fullName evidence="1">Uncharacterized protein</fullName>
    </submittedName>
</protein>
<proteinExistence type="predicted"/>
<evidence type="ECO:0000313" key="2">
    <source>
        <dbReference type="Proteomes" id="UP001253193"/>
    </source>
</evidence>
<sequence length="189" mass="20942">MTTVNKTSEKAKKATNQVTIPFRFGDLTSKASLQPAIYEALLAHKNGDTKATRSLIKDLAIEACKTDNVTDVSLYVQSKALIMLMPKSVQSKVFFNPSSEGRKPIRYKNPVSNKGTKMTTLTVLIDILDHLYGGIGQDIHKNFATQIHQAKAREEEALKQAGLEVQKKSDVSHMVRERIINNLMSAIDA</sequence>
<dbReference type="Proteomes" id="UP001253193">
    <property type="component" value="Unassembled WGS sequence"/>
</dbReference>
<gene>
    <name evidence="1" type="ORF">QX249_13025</name>
</gene>
<name>A0AAW8PZW7_VIBPH</name>
<dbReference type="EMBL" id="JAUHGG010000003">
    <property type="protein sequence ID" value="MDS1821589.1"/>
    <property type="molecule type" value="Genomic_DNA"/>
</dbReference>
<comment type="caution">
    <text evidence="1">The sequence shown here is derived from an EMBL/GenBank/DDBJ whole genome shotgun (WGS) entry which is preliminary data.</text>
</comment>
<accession>A0AAW8PZW7</accession>
<dbReference type="RefSeq" id="WP_311020499.1">
    <property type="nucleotide sequence ID" value="NZ_JAUHGG010000003.1"/>
</dbReference>
<organism evidence="1 2">
    <name type="scientific">Vibrio parahaemolyticus</name>
    <dbReference type="NCBI Taxonomy" id="670"/>
    <lineage>
        <taxon>Bacteria</taxon>
        <taxon>Pseudomonadati</taxon>
        <taxon>Pseudomonadota</taxon>
        <taxon>Gammaproteobacteria</taxon>
        <taxon>Vibrionales</taxon>
        <taxon>Vibrionaceae</taxon>
        <taxon>Vibrio</taxon>
    </lineage>
</organism>
<dbReference type="AlphaFoldDB" id="A0AAW8PZW7"/>
<evidence type="ECO:0000313" key="1">
    <source>
        <dbReference type="EMBL" id="MDS1821589.1"/>
    </source>
</evidence>
<reference evidence="1" key="1">
    <citation type="submission" date="2023-06" db="EMBL/GenBank/DDBJ databases">
        <title>Genomic Diversity of Vibrio spp. and Metagenomic Analysis of Pathogens in Florida Gulf Coastal Waters Following Hurricane Ian.</title>
        <authorList>
            <person name="Brumfield K.D."/>
        </authorList>
    </citation>
    <scope>NUCLEOTIDE SEQUENCE</scope>
    <source>
        <strain evidence="1">WBS2B-138</strain>
    </source>
</reference>